<feature type="domain" description="Endonuclease/exonuclease/phosphatase" evidence="1">
    <location>
        <begin position="10"/>
        <end position="279"/>
    </location>
</feature>
<dbReference type="AlphaFoldDB" id="A0A7X6M8U6"/>
<sequence length="301" mass="33029">MPNTNLRCMSVNAWRSGIHNPDGTYNNRIPALCEAIAAHSPALIGFQEVNEWAKNDRTLLREVEERLGLTAVHDSFVPGRSTGLLYDPNAMELVEWEPVTGSEHTWQGFGGTARFDIGLPFSLSVVVVHLSHQSAPLALHQASLVNDRARRVADRAQPPGAIRAEAAVVFGDVNQPRLHHPAAPPEPRPQELPAANLAYRYIGAPGHEVVNRDVAELFARCRWTDLALHLADLTEDPREQADLLAPTGRGGFAVDRVYVTESVVPASRGLHQISVPSDHKALVWELIPALIDSTLTTQLHR</sequence>
<gene>
    <name evidence="2" type="ORF">HGB44_03595</name>
</gene>
<organism evidence="2 3">
    <name type="scientific">Nocardiopsis alborubida</name>
    <dbReference type="NCBI Taxonomy" id="146802"/>
    <lineage>
        <taxon>Bacteria</taxon>
        <taxon>Bacillati</taxon>
        <taxon>Actinomycetota</taxon>
        <taxon>Actinomycetes</taxon>
        <taxon>Streptosporangiales</taxon>
        <taxon>Nocardiopsidaceae</taxon>
        <taxon>Nocardiopsis</taxon>
    </lineage>
</organism>
<evidence type="ECO:0000313" key="2">
    <source>
        <dbReference type="EMBL" id="NKY96762.1"/>
    </source>
</evidence>
<dbReference type="EMBL" id="JAAXPG010000002">
    <property type="protein sequence ID" value="NKY96762.1"/>
    <property type="molecule type" value="Genomic_DNA"/>
</dbReference>
<dbReference type="InterPro" id="IPR036691">
    <property type="entry name" value="Endo/exonu/phosph_ase_sf"/>
</dbReference>
<reference evidence="2 3" key="1">
    <citation type="submission" date="2020-04" db="EMBL/GenBank/DDBJ databases">
        <title>MicrobeNet Type strains.</title>
        <authorList>
            <person name="Nicholson A.C."/>
        </authorList>
    </citation>
    <scope>NUCLEOTIDE SEQUENCE [LARGE SCALE GENOMIC DNA]</scope>
    <source>
        <strain evidence="2 3">ATCC 23612</strain>
    </source>
</reference>
<dbReference type="GO" id="GO:0003824">
    <property type="term" value="F:catalytic activity"/>
    <property type="evidence" value="ECO:0007669"/>
    <property type="project" value="InterPro"/>
</dbReference>
<evidence type="ECO:0000259" key="1">
    <source>
        <dbReference type="Pfam" id="PF03372"/>
    </source>
</evidence>
<protein>
    <recommendedName>
        <fullName evidence="1">Endonuclease/exonuclease/phosphatase domain-containing protein</fullName>
    </recommendedName>
</protein>
<keyword evidence="3" id="KW-1185">Reference proteome</keyword>
<evidence type="ECO:0000313" key="3">
    <source>
        <dbReference type="Proteomes" id="UP000553209"/>
    </source>
</evidence>
<accession>A0A7X6M8U6</accession>
<dbReference type="InterPro" id="IPR005135">
    <property type="entry name" value="Endo/exonuclease/phosphatase"/>
</dbReference>
<dbReference type="Pfam" id="PF03372">
    <property type="entry name" value="Exo_endo_phos"/>
    <property type="match status" value="1"/>
</dbReference>
<dbReference type="Proteomes" id="UP000553209">
    <property type="component" value="Unassembled WGS sequence"/>
</dbReference>
<proteinExistence type="predicted"/>
<dbReference type="RefSeq" id="WP_061081276.1">
    <property type="nucleotide sequence ID" value="NZ_JAAXPG010000002.1"/>
</dbReference>
<dbReference type="SUPFAM" id="SSF56219">
    <property type="entry name" value="DNase I-like"/>
    <property type="match status" value="1"/>
</dbReference>
<dbReference type="Gene3D" id="3.60.10.10">
    <property type="entry name" value="Endonuclease/exonuclease/phosphatase"/>
    <property type="match status" value="1"/>
</dbReference>
<name>A0A7X6M8U6_9ACTN</name>
<comment type="caution">
    <text evidence="2">The sequence shown here is derived from an EMBL/GenBank/DDBJ whole genome shotgun (WGS) entry which is preliminary data.</text>
</comment>